<dbReference type="RefSeq" id="XP_016468554.1">
    <property type="nucleotide sequence ID" value="XM_016613068.1"/>
</dbReference>
<gene>
    <name evidence="2" type="primary">LOC107791071</name>
</gene>
<proteinExistence type="predicted"/>
<dbReference type="KEGG" id="nta:107791071"/>
<accession>A0A1S3ZW56</accession>
<dbReference type="PaxDb" id="4097-A0A1S3ZW56"/>
<dbReference type="AlphaFoldDB" id="A0A1S3ZW56"/>
<evidence type="ECO:0000259" key="1">
    <source>
        <dbReference type="Pfam" id="PF00078"/>
    </source>
</evidence>
<sequence length="372" mass="42685">MAEMHLQQKSKDTLVKLGDYNTKYFCSMIKHQRLKQDTTQLKDATGNWQTDPDIIASIFVDYYKKLLGRKSNHKIKAFTSILRNGPVLDTTHQLKLLEPYTEKEVKHAIFLIDQKKRKDITEAILEFFRNGKLLKQINSTNIALIPKTTVPENASQYRPIACCNVLYKGISKMIYNRLKEAISVIVADKQSTFVRGRSMVHNVLICHDLLRHYGRKTTPRCLIKIDLRKAYEMLSHLIFTDDLMIFCKANSSSVKRVMEALANFSDVYGLVANMEKSSIFMAGIDDQTRDQLLDITQFTQGTFPIKYLGLPLSSKKWNKMECQQLVDKITSRITTVYSKKLSCAGRLQIIVAVLFSIHNFWGSAFILPQSIL</sequence>
<organism evidence="2">
    <name type="scientific">Nicotiana tabacum</name>
    <name type="common">Common tobacco</name>
    <dbReference type="NCBI Taxonomy" id="4097"/>
    <lineage>
        <taxon>Eukaryota</taxon>
        <taxon>Viridiplantae</taxon>
        <taxon>Streptophyta</taxon>
        <taxon>Embryophyta</taxon>
        <taxon>Tracheophyta</taxon>
        <taxon>Spermatophyta</taxon>
        <taxon>Magnoliopsida</taxon>
        <taxon>eudicotyledons</taxon>
        <taxon>Gunneridae</taxon>
        <taxon>Pentapetalae</taxon>
        <taxon>asterids</taxon>
        <taxon>lamiids</taxon>
        <taxon>Solanales</taxon>
        <taxon>Solanaceae</taxon>
        <taxon>Nicotianoideae</taxon>
        <taxon>Nicotianeae</taxon>
        <taxon>Nicotiana</taxon>
    </lineage>
</organism>
<dbReference type="InterPro" id="IPR043502">
    <property type="entry name" value="DNA/RNA_pol_sf"/>
</dbReference>
<feature type="domain" description="Reverse transcriptase" evidence="1">
    <location>
        <begin position="145"/>
        <end position="233"/>
    </location>
</feature>
<dbReference type="CDD" id="cd01650">
    <property type="entry name" value="RT_nLTR_like"/>
    <property type="match status" value="1"/>
</dbReference>
<dbReference type="SUPFAM" id="SSF56672">
    <property type="entry name" value="DNA/RNA polymerases"/>
    <property type="match status" value="1"/>
</dbReference>
<reference evidence="2" key="1">
    <citation type="submission" date="2025-08" db="UniProtKB">
        <authorList>
            <consortium name="RefSeq"/>
        </authorList>
    </citation>
    <scope>IDENTIFICATION</scope>
</reference>
<name>A0A1S3ZW56_TOBAC</name>
<dbReference type="PANTHER" id="PTHR33116">
    <property type="entry name" value="REVERSE TRANSCRIPTASE ZINC-BINDING DOMAIN-CONTAINING PROTEIN-RELATED-RELATED"/>
    <property type="match status" value="1"/>
</dbReference>
<dbReference type="Pfam" id="PF00078">
    <property type="entry name" value="RVT_1"/>
    <property type="match status" value="1"/>
</dbReference>
<protein>
    <recommendedName>
        <fullName evidence="1">Reverse transcriptase domain-containing protein</fullName>
    </recommendedName>
</protein>
<dbReference type="PANTHER" id="PTHR33116:SF84">
    <property type="entry name" value="RNA-DIRECTED DNA POLYMERASE"/>
    <property type="match status" value="1"/>
</dbReference>
<dbReference type="OrthoDB" id="1934719at2759"/>
<evidence type="ECO:0000313" key="2">
    <source>
        <dbReference type="RefSeq" id="XP_016468554.1"/>
    </source>
</evidence>
<dbReference type="STRING" id="4097.A0A1S3ZW56"/>
<dbReference type="InterPro" id="IPR000477">
    <property type="entry name" value="RT_dom"/>
</dbReference>